<dbReference type="InterPro" id="IPR009241">
    <property type="entry name" value="HigB-like"/>
</dbReference>
<dbReference type="RefSeq" id="WP_184793556.1">
    <property type="nucleotide sequence ID" value="NZ_JACHMY010000001.1"/>
</dbReference>
<dbReference type="AlphaFoldDB" id="A0A7W9J1Q0"/>
<proteinExistence type="predicted"/>
<dbReference type="SUPFAM" id="SSF143011">
    <property type="entry name" value="RelE-like"/>
    <property type="match status" value="1"/>
</dbReference>
<comment type="caution">
    <text evidence="1">The sequence shown here is derived from an EMBL/GenBank/DDBJ whole genome shotgun (WGS) entry which is preliminary data.</text>
</comment>
<dbReference type="Pfam" id="PF05973">
    <property type="entry name" value="Gp49"/>
    <property type="match status" value="1"/>
</dbReference>
<dbReference type="InterPro" id="IPR035093">
    <property type="entry name" value="RelE/ParE_toxin_dom_sf"/>
</dbReference>
<evidence type="ECO:0008006" key="3">
    <source>
        <dbReference type="Google" id="ProtNLM"/>
    </source>
</evidence>
<organism evidence="1 2">
    <name type="scientific">Kribbella italica</name>
    <dbReference type="NCBI Taxonomy" id="1540520"/>
    <lineage>
        <taxon>Bacteria</taxon>
        <taxon>Bacillati</taxon>
        <taxon>Actinomycetota</taxon>
        <taxon>Actinomycetes</taxon>
        <taxon>Propionibacteriales</taxon>
        <taxon>Kribbellaceae</taxon>
        <taxon>Kribbella</taxon>
    </lineage>
</organism>
<name>A0A7W9J1Q0_9ACTN</name>
<keyword evidence="2" id="KW-1185">Reference proteome</keyword>
<dbReference type="Proteomes" id="UP000549971">
    <property type="component" value="Unassembled WGS sequence"/>
</dbReference>
<sequence length="129" mass="14694">MEEYDVYVLDGCSKWMESLPTREYDALAARIDLLAEQGPATPRPTVDTIKGSRHQNMKELRCGKLRVLFAFDPQTQAVLLLGGSKQDRWTEWYLESIPVADDLYDEWLGNLRRDPGWADDPYGEGGKDA</sequence>
<dbReference type="EMBL" id="JACHMY010000001">
    <property type="protein sequence ID" value="MBB5833694.1"/>
    <property type="molecule type" value="Genomic_DNA"/>
</dbReference>
<evidence type="ECO:0000313" key="2">
    <source>
        <dbReference type="Proteomes" id="UP000549971"/>
    </source>
</evidence>
<accession>A0A7W9J1Q0</accession>
<protein>
    <recommendedName>
        <fullName evidence="3">DNA-binding protein</fullName>
    </recommendedName>
</protein>
<evidence type="ECO:0000313" key="1">
    <source>
        <dbReference type="EMBL" id="MBB5833694.1"/>
    </source>
</evidence>
<reference evidence="1 2" key="1">
    <citation type="submission" date="2020-08" db="EMBL/GenBank/DDBJ databases">
        <title>Sequencing the genomes of 1000 actinobacteria strains.</title>
        <authorList>
            <person name="Klenk H.-P."/>
        </authorList>
    </citation>
    <scope>NUCLEOTIDE SEQUENCE [LARGE SCALE GENOMIC DNA]</scope>
    <source>
        <strain evidence="1 2">DSM 28967</strain>
    </source>
</reference>
<gene>
    <name evidence="1" type="ORF">HDA39_000428</name>
</gene>
<dbReference type="Gene3D" id="3.30.2310.20">
    <property type="entry name" value="RelE-like"/>
    <property type="match status" value="1"/>
</dbReference>